<evidence type="ECO:0000313" key="2">
    <source>
        <dbReference type="Proteomes" id="UP001159363"/>
    </source>
</evidence>
<accession>A0ABQ9HXV1</accession>
<dbReference type="EMBL" id="JARBHB010000003">
    <property type="protein sequence ID" value="KAJ8889102.1"/>
    <property type="molecule type" value="Genomic_DNA"/>
</dbReference>
<dbReference type="SUPFAM" id="SSF53098">
    <property type="entry name" value="Ribonuclease H-like"/>
    <property type="match status" value="1"/>
</dbReference>
<feature type="non-terminal residue" evidence="1">
    <location>
        <position position="293"/>
    </location>
</feature>
<comment type="caution">
    <text evidence="1">The sequence shown here is derived from an EMBL/GenBank/DDBJ whole genome shotgun (WGS) entry which is preliminary data.</text>
</comment>
<dbReference type="Proteomes" id="UP001159363">
    <property type="component" value="Chromosome 3"/>
</dbReference>
<proteinExistence type="predicted"/>
<dbReference type="PANTHER" id="PTHR47241">
    <property type="entry name" value="FINGER PROTEIN, PUTATIVE-RELATED"/>
    <property type="match status" value="1"/>
</dbReference>
<dbReference type="InterPro" id="IPR052865">
    <property type="entry name" value="Zinc_finger_BED"/>
</dbReference>
<evidence type="ECO:0000313" key="1">
    <source>
        <dbReference type="EMBL" id="KAJ8889102.1"/>
    </source>
</evidence>
<protein>
    <recommendedName>
        <fullName evidence="3">HAT C-terminal dimerisation domain-containing protein</fullName>
    </recommendedName>
</protein>
<gene>
    <name evidence="1" type="ORF">PR048_008596</name>
</gene>
<dbReference type="PANTHER" id="PTHR47241:SF1">
    <property type="entry name" value="BED-TYPE DOMAIN-CONTAINING PROTEIN"/>
    <property type="match status" value="1"/>
</dbReference>
<reference evidence="1 2" key="1">
    <citation type="submission" date="2023-02" db="EMBL/GenBank/DDBJ databases">
        <title>LHISI_Scaffold_Assembly.</title>
        <authorList>
            <person name="Stuart O.P."/>
            <person name="Cleave R."/>
            <person name="Magrath M.J.L."/>
            <person name="Mikheyev A.S."/>
        </authorList>
    </citation>
    <scope>NUCLEOTIDE SEQUENCE [LARGE SCALE GENOMIC DNA]</scope>
    <source>
        <strain evidence="1">Daus_M_001</strain>
        <tissue evidence="1">Leg muscle</tissue>
    </source>
</reference>
<sequence length="293" mass="33119">MVHSLQLVVNSGCLKQRSVANVTGTCRRIVGHFHHSVLAKKSLVKTQKDLNVPSTASFRMSQPDGTAHTCCLKDFVNRDLVSLSTYATEWELTNQDWELADILVKIVKLFWEATKPLSGEQSTVAVCIPLVNSIKTEQIVKMFANELLTEMNHRFSDLERSMPHAMATPRYKDKVFLDEMHKKEAIQFLKMEVTTETEVDDNDQRSVRVLDNTGRSELFGFMSHIIQKDSNSGRATAQPDVGAEPLLSHDLSPFHYWKHCAHLPVLRSVAKKYFDIPPGSVYSERTFSISGLI</sequence>
<dbReference type="InterPro" id="IPR012337">
    <property type="entry name" value="RNaseH-like_sf"/>
</dbReference>
<keyword evidence="2" id="KW-1185">Reference proteome</keyword>
<evidence type="ECO:0008006" key="3">
    <source>
        <dbReference type="Google" id="ProtNLM"/>
    </source>
</evidence>
<name>A0ABQ9HXV1_9NEOP</name>
<organism evidence="1 2">
    <name type="scientific">Dryococelus australis</name>
    <dbReference type="NCBI Taxonomy" id="614101"/>
    <lineage>
        <taxon>Eukaryota</taxon>
        <taxon>Metazoa</taxon>
        <taxon>Ecdysozoa</taxon>
        <taxon>Arthropoda</taxon>
        <taxon>Hexapoda</taxon>
        <taxon>Insecta</taxon>
        <taxon>Pterygota</taxon>
        <taxon>Neoptera</taxon>
        <taxon>Polyneoptera</taxon>
        <taxon>Phasmatodea</taxon>
        <taxon>Verophasmatodea</taxon>
        <taxon>Anareolatae</taxon>
        <taxon>Phasmatidae</taxon>
        <taxon>Eurycanthinae</taxon>
        <taxon>Dryococelus</taxon>
    </lineage>
</organism>